<feature type="region of interest" description="Disordered" evidence="10">
    <location>
        <begin position="1725"/>
        <end position="1769"/>
    </location>
</feature>
<keyword evidence="5" id="KW-0547">Nucleotide-binding</keyword>
<evidence type="ECO:0000256" key="4">
    <source>
        <dbReference type="ARBA" id="ARBA00022737"/>
    </source>
</evidence>
<feature type="transmembrane region" description="Helical" evidence="11">
    <location>
        <begin position="321"/>
        <end position="341"/>
    </location>
</feature>
<dbReference type="InterPro" id="IPR027417">
    <property type="entry name" value="P-loop_NTPase"/>
</dbReference>
<sequence length="1769" mass="195045">MFARCKGPIWVLDDFSPCFERDYLQTLLPLIVCGISLLYLLLQLYRAAVSSKYYHAYSVLEDPRKVWSFSSPHYDGDDVVSDIEDEFERDEQLALHQTTSRQSRSTVAINKPRGELTVVVLEEAAVLAELGVHIAILFTQAWGHKSWIAAIASITTWAYIATLASLRLLFSSTSEWSFPRLWYHTAFIYGAQWLITTLVFRSAIIHPRSNLARNLTIVDFALTTLLLSIALASRKGNKPVELEYEGDIEPSREPIASVFSLATFSWVDAVLWKGFKKTYELPDVWNLAPRDKSAAVIANYRQVKKTSALAFHLVKHFKRGLLIQGSWAVFSACLSFAPTLLLKAILEYIEEPAFTPLNAAWFYVILLFVSGCASALADGQALWIGRKMCIRIRAIIIGEIYAKALKRRAAAGPDKVLGEEQKKSPKGDDPPKGIKRMMTFGRKKKKAVESPKQEEDADPDSDSQVTTGAIINLMAVDAFKVSEIGAYLHFLWANTPVMVVLAVTLLYKLLGYSSIAGIGMMVVLLPINLYVADQFSKIQKKILAATDARIHSTNEVLSNIRIIKYFAWEQRFVGIVNEKRYAELKYLRSRYILWAVAATIWSGSPILITFLSFLVYTNIEKKDLIPSVAFTALSLFQILRIPLDQLADMIAHVQESKVSVDRIEEYLNEPETDKYSQLITRKDDESDKVIIGFDDSTFTWGSKDQNDKASAEAFKLMDLDIKFQCGELNVVVGPTGCGKTSLLMALLGEMTKLKGSVFLPGGRCREDLKANPDTGLTESVAYCAQQAWLLNGTIKDNIVFAGRWDATRYKDVIVACSLQRDIDILDAGDQTLVGEKGVTLSGGQKQRISLARALYSKARHVLLDDVLSAVDSHTAKWIFDQALMGPLMYNRTCILVTHNVALCLPRSEFAIVLDNGRVTAQGTATEVINSGKLTEDLTKSRPVSRGPSTLASRVPSSVGSEDATDPVSHANGDANGTANGSADPEPKKAPAPTGMEETKAEGSVKMSIIFMYLKAMGPWYYWIGAGLSFVAQQVSSAATNIWIRTWANAYAEKQVSFMGHRSSSPITHAPTINGLGSCLTSGTCSWNFPFVAQPEAHYTLNYTYNTMQTSFADNSGEVDSGYYLTVYAILGLGFMVITFVREGFLFGGSLAASRRVHEKLIQAVTHAKFRFFDQTPLGQLMNRFSKDIESVDQEVAPVAIGVVHCLASIITIVILISVITPGFLIAGTVITILYAAVGRFYLSSSRDLKRLESVHRSPLYQQFGETLSGMTTIRAYGDERRFIRENLTKINAQHRPFIFLWAANRWLAFRVDVVGALVAFFSGVFVLLSAGRIDAGAAGLALTYAVTFTENVLWFVRLYSANEQNMNSVERIKEYLDVDQEAAPVVPENRPPSNWPSQGSVEFISYSTRYRPDFEKVLKNVTFRILPGEKVGVVGRTGAGKSSLALALFRALEAEEGKILIDDIDIGVIGLQDLRENIVMVPQDPTLFTGTIRSNLDPFGLFTDEEIFTALREVHLISSTSSATSVVASPESPSTPKAIEIPNPTSNTTVADISSSLIASTTNPRSILADETYSSHPTGEGDTVLIMPDGTATNTDQPVDTALQTDNKNPFHNLNSPVAESGSNLSQGQRQLLCLARALLKQPKVLLMDEATASIDYATDAKIQETIREIKNTTITIAHRLQTIIDYDKVLVLDKGEVVEYGDPWDLLQNKGMFHGMCEGSGDLEGLEKEAKKASEGKKERGATSEGEQQQQQQQQSNNDGDGGSAAAE</sequence>
<keyword evidence="2" id="KW-0813">Transport</keyword>
<feature type="domain" description="ABC transmembrane type-1" evidence="13">
    <location>
        <begin position="328"/>
        <end position="655"/>
    </location>
</feature>
<dbReference type="EMBL" id="MU004409">
    <property type="protein sequence ID" value="KAF2652132.1"/>
    <property type="molecule type" value="Genomic_DNA"/>
</dbReference>
<dbReference type="Pfam" id="PF00005">
    <property type="entry name" value="ABC_tran"/>
    <property type="match status" value="2"/>
</dbReference>
<keyword evidence="4" id="KW-0677">Repeat</keyword>
<dbReference type="CDD" id="cd18596">
    <property type="entry name" value="ABC_6TM_VMR1_D1_like"/>
    <property type="match status" value="1"/>
</dbReference>
<dbReference type="PANTHER" id="PTHR24223">
    <property type="entry name" value="ATP-BINDING CASSETTE SUB-FAMILY C"/>
    <property type="match status" value="1"/>
</dbReference>
<feature type="transmembrane region" description="Helical" evidence="11">
    <location>
        <begin position="512"/>
        <end position="531"/>
    </location>
</feature>
<evidence type="ECO:0000256" key="6">
    <source>
        <dbReference type="ARBA" id="ARBA00022840"/>
    </source>
</evidence>
<protein>
    <submittedName>
        <fullName evidence="14">ATP-dependent bile acid permease-like protein</fullName>
    </submittedName>
</protein>
<evidence type="ECO:0000313" key="15">
    <source>
        <dbReference type="Proteomes" id="UP000799324"/>
    </source>
</evidence>
<organism evidence="14 15">
    <name type="scientific">Lophiostoma macrostomum CBS 122681</name>
    <dbReference type="NCBI Taxonomy" id="1314788"/>
    <lineage>
        <taxon>Eukaryota</taxon>
        <taxon>Fungi</taxon>
        <taxon>Dikarya</taxon>
        <taxon>Ascomycota</taxon>
        <taxon>Pezizomycotina</taxon>
        <taxon>Dothideomycetes</taxon>
        <taxon>Pleosporomycetidae</taxon>
        <taxon>Pleosporales</taxon>
        <taxon>Lophiostomataceae</taxon>
        <taxon>Lophiostoma</taxon>
    </lineage>
</organism>
<evidence type="ECO:0000256" key="5">
    <source>
        <dbReference type="ARBA" id="ARBA00022741"/>
    </source>
</evidence>
<evidence type="ECO:0000256" key="7">
    <source>
        <dbReference type="ARBA" id="ARBA00022989"/>
    </source>
</evidence>
<dbReference type="FunFam" id="3.40.50.300:FF:000825">
    <property type="entry name" value="ABC bile acid transporter"/>
    <property type="match status" value="1"/>
</dbReference>
<dbReference type="GO" id="GO:0005524">
    <property type="term" value="F:ATP binding"/>
    <property type="evidence" value="ECO:0007669"/>
    <property type="project" value="UniProtKB-KW"/>
</dbReference>
<feature type="transmembrane region" description="Helical" evidence="11">
    <location>
        <begin position="1121"/>
        <end position="1140"/>
    </location>
</feature>
<dbReference type="InterPro" id="IPR003439">
    <property type="entry name" value="ABC_transporter-like_ATP-bd"/>
</dbReference>
<evidence type="ECO:0000259" key="13">
    <source>
        <dbReference type="PROSITE" id="PS50929"/>
    </source>
</evidence>
<dbReference type="PROSITE" id="PS50893">
    <property type="entry name" value="ABC_TRANSPORTER_2"/>
    <property type="match status" value="2"/>
</dbReference>
<evidence type="ECO:0000259" key="12">
    <source>
        <dbReference type="PROSITE" id="PS50893"/>
    </source>
</evidence>
<dbReference type="SUPFAM" id="SSF52540">
    <property type="entry name" value="P-loop containing nucleoside triphosphate hydrolases"/>
    <property type="match status" value="2"/>
</dbReference>
<dbReference type="InterPro" id="IPR017871">
    <property type="entry name" value="ABC_transporter-like_CS"/>
</dbReference>
<keyword evidence="6" id="KW-0067">ATP-binding</keyword>
<keyword evidence="9" id="KW-0325">Glycoprotein</keyword>
<feature type="transmembrane region" description="Helical" evidence="11">
    <location>
        <begin position="361"/>
        <end position="384"/>
    </location>
</feature>
<proteinExistence type="predicted"/>
<keyword evidence="15" id="KW-1185">Reference proteome</keyword>
<feature type="region of interest" description="Disordered" evidence="10">
    <location>
        <begin position="416"/>
        <end position="435"/>
    </location>
</feature>
<dbReference type="CDD" id="cd18604">
    <property type="entry name" value="ABC_6TM_VMR1_D2_like"/>
    <property type="match status" value="1"/>
</dbReference>
<evidence type="ECO:0000256" key="9">
    <source>
        <dbReference type="ARBA" id="ARBA00023180"/>
    </source>
</evidence>
<dbReference type="PROSITE" id="PS50929">
    <property type="entry name" value="ABC_TM1F"/>
    <property type="match status" value="2"/>
</dbReference>
<dbReference type="Pfam" id="PF00664">
    <property type="entry name" value="ABC_membrane"/>
    <property type="match status" value="2"/>
</dbReference>
<evidence type="ECO:0000256" key="2">
    <source>
        <dbReference type="ARBA" id="ARBA00022448"/>
    </source>
</evidence>
<feature type="compositionally biased region" description="Basic and acidic residues" evidence="10">
    <location>
        <begin position="1726"/>
        <end position="1743"/>
    </location>
</feature>
<feature type="domain" description="ABC transporter" evidence="12">
    <location>
        <begin position="691"/>
        <end position="940"/>
    </location>
</feature>
<keyword evidence="8 11" id="KW-0472">Membrane</keyword>
<feature type="transmembrane region" description="Helical" evidence="11">
    <location>
        <begin position="1222"/>
        <end position="1242"/>
    </location>
</feature>
<dbReference type="Gene3D" id="3.40.50.300">
    <property type="entry name" value="P-loop containing nucleotide triphosphate hydrolases"/>
    <property type="match status" value="2"/>
</dbReference>
<gene>
    <name evidence="14" type="ORF">K491DRAFT_719234</name>
</gene>
<feature type="transmembrane region" description="Helical" evidence="11">
    <location>
        <begin position="1307"/>
        <end position="1330"/>
    </location>
</feature>
<dbReference type="InterPro" id="IPR036640">
    <property type="entry name" value="ABC1_TM_sf"/>
</dbReference>
<feature type="transmembrane region" description="Helical" evidence="11">
    <location>
        <begin position="484"/>
        <end position="506"/>
    </location>
</feature>
<comment type="subcellular location">
    <subcellularLocation>
        <location evidence="1">Membrane</location>
        <topology evidence="1">Multi-pass membrane protein</topology>
    </subcellularLocation>
</comment>
<evidence type="ECO:0000313" key="14">
    <source>
        <dbReference type="EMBL" id="KAF2652132.1"/>
    </source>
</evidence>
<feature type="domain" description="ABC transporter" evidence="12">
    <location>
        <begin position="1401"/>
        <end position="1720"/>
    </location>
</feature>
<feature type="transmembrane region" description="Helical" evidence="11">
    <location>
        <begin position="212"/>
        <end position="234"/>
    </location>
</feature>
<dbReference type="PANTHER" id="PTHR24223:SF353">
    <property type="entry name" value="ABC TRANSPORTER ATP-BINDING PROTEIN_PERMEASE VMR1-RELATED"/>
    <property type="match status" value="1"/>
</dbReference>
<dbReference type="CDD" id="cd03250">
    <property type="entry name" value="ABCC_MRP_domain1"/>
    <property type="match status" value="1"/>
</dbReference>
<keyword evidence="3 11" id="KW-0812">Transmembrane</keyword>
<dbReference type="SUPFAM" id="SSF90123">
    <property type="entry name" value="ABC transporter transmembrane region"/>
    <property type="match status" value="2"/>
</dbReference>
<dbReference type="Proteomes" id="UP000799324">
    <property type="component" value="Unassembled WGS sequence"/>
</dbReference>
<dbReference type="InterPro" id="IPR050173">
    <property type="entry name" value="ABC_transporter_C-like"/>
</dbReference>
<feature type="region of interest" description="Disordered" evidence="10">
    <location>
        <begin position="937"/>
        <end position="998"/>
    </location>
</feature>
<reference evidence="14" key="1">
    <citation type="journal article" date="2020" name="Stud. Mycol.">
        <title>101 Dothideomycetes genomes: a test case for predicting lifestyles and emergence of pathogens.</title>
        <authorList>
            <person name="Haridas S."/>
            <person name="Albert R."/>
            <person name="Binder M."/>
            <person name="Bloem J."/>
            <person name="Labutti K."/>
            <person name="Salamov A."/>
            <person name="Andreopoulos B."/>
            <person name="Baker S."/>
            <person name="Barry K."/>
            <person name="Bills G."/>
            <person name="Bluhm B."/>
            <person name="Cannon C."/>
            <person name="Castanera R."/>
            <person name="Culley D."/>
            <person name="Daum C."/>
            <person name="Ezra D."/>
            <person name="Gonzalez J."/>
            <person name="Henrissat B."/>
            <person name="Kuo A."/>
            <person name="Liang C."/>
            <person name="Lipzen A."/>
            <person name="Lutzoni F."/>
            <person name="Magnuson J."/>
            <person name="Mondo S."/>
            <person name="Nolan M."/>
            <person name="Ohm R."/>
            <person name="Pangilinan J."/>
            <person name="Park H.-J."/>
            <person name="Ramirez L."/>
            <person name="Alfaro M."/>
            <person name="Sun H."/>
            <person name="Tritt A."/>
            <person name="Yoshinaga Y."/>
            <person name="Zwiers L.-H."/>
            <person name="Turgeon B."/>
            <person name="Goodwin S."/>
            <person name="Spatafora J."/>
            <person name="Crous P."/>
            <person name="Grigoriev I."/>
        </authorList>
    </citation>
    <scope>NUCLEOTIDE SEQUENCE</scope>
    <source>
        <strain evidence="14">CBS 122681</strain>
    </source>
</reference>
<dbReference type="SMART" id="SM00382">
    <property type="entry name" value="AAA"/>
    <property type="match status" value="2"/>
</dbReference>
<evidence type="ECO:0000256" key="11">
    <source>
        <dbReference type="SAM" id="Phobius"/>
    </source>
</evidence>
<dbReference type="GO" id="GO:0140359">
    <property type="term" value="F:ABC-type transporter activity"/>
    <property type="evidence" value="ECO:0007669"/>
    <property type="project" value="InterPro"/>
</dbReference>
<dbReference type="InterPro" id="IPR011527">
    <property type="entry name" value="ABC1_TM_dom"/>
</dbReference>
<dbReference type="CDD" id="cd03244">
    <property type="entry name" value="ABCC_MRP_domain2"/>
    <property type="match status" value="1"/>
</dbReference>
<feature type="compositionally biased region" description="Basic and acidic residues" evidence="10">
    <location>
        <begin position="416"/>
        <end position="432"/>
    </location>
</feature>
<evidence type="ECO:0000256" key="1">
    <source>
        <dbReference type="ARBA" id="ARBA00004141"/>
    </source>
</evidence>
<keyword evidence="7 11" id="KW-1133">Transmembrane helix</keyword>
<evidence type="ECO:0000256" key="3">
    <source>
        <dbReference type="ARBA" id="ARBA00022692"/>
    </source>
</evidence>
<feature type="transmembrane region" description="Helical" evidence="11">
    <location>
        <begin position="181"/>
        <end position="200"/>
    </location>
</feature>
<feature type="compositionally biased region" description="Polar residues" evidence="10">
    <location>
        <begin position="946"/>
        <end position="959"/>
    </location>
</feature>
<name>A0A6A6SX01_9PLEO</name>
<feature type="transmembrane region" description="Helical" evidence="11">
    <location>
        <begin position="147"/>
        <end position="169"/>
    </location>
</feature>
<feature type="transmembrane region" description="Helical" evidence="11">
    <location>
        <begin position="23"/>
        <end position="42"/>
    </location>
</feature>
<feature type="transmembrane region" description="Helical" evidence="11">
    <location>
        <begin position="591"/>
        <end position="616"/>
    </location>
</feature>
<evidence type="ECO:0000256" key="10">
    <source>
        <dbReference type="SAM" id="MobiDB-lite"/>
    </source>
</evidence>
<feature type="domain" description="ABC transmembrane type-1" evidence="13">
    <location>
        <begin position="1023"/>
        <end position="1361"/>
    </location>
</feature>
<dbReference type="PROSITE" id="PS00211">
    <property type="entry name" value="ABC_TRANSPORTER_1"/>
    <property type="match status" value="2"/>
</dbReference>
<evidence type="ECO:0000256" key="8">
    <source>
        <dbReference type="ARBA" id="ARBA00023136"/>
    </source>
</evidence>
<feature type="transmembrane region" description="Helical" evidence="11">
    <location>
        <begin position="1336"/>
        <end position="1356"/>
    </location>
</feature>
<feature type="transmembrane region" description="Helical" evidence="11">
    <location>
        <begin position="1195"/>
        <end position="1216"/>
    </location>
</feature>
<dbReference type="GO" id="GO:0016887">
    <property type="term" value="F:ATP hydrolysis activity"/>
    <property type="evidence" value="ECO:0007669"/>
    <property type="project" value="InterPro"/>
</dbReference>
<dbReference type="OrthoDB" id="6500128at2759"/>
<dbReference type="InterPro" id="IPR003593">
    <property type="entry name" value="AAA+_ATPase"/>
</dbReference>
<feature type="region of interest" description="Disordered" evidence="10">
    <location>
        <begin position="1526"/>
        <end position="1546"/>
    </location>
</feature>
<feature type="region of interest" description="Disordered" evidence="10">
    <location>
        <begin position="442"/>
        <end position="464"/>
    </location>
</feature>
<dbReference type="GO" id="GO:0000329">
    <property type="term" value="C:fungal-type vacuole membrane"/>
    <property type="evidence" value="ECO:0007669"/>
    <property type="project" value="TreeGrafter"/>
</dbReference>
<dbReference type="Gene3D" id="1.20.1560.10">
    <property type="entry name" value="ABC transporter type 1, transmembrane domain"/>
    <property type="match status" value="2"/>
</dbReference>
<feature type="compositionally biased region" description="Low complexity" evidence="10">
    <location>
        <begin position="1526"/>
        <end position="1536"/>
    </location>
</feature>
<accession>A0A6A6SX01</accession>